<keyword evidence="1" id="KW-0175">Coiled coil</keyword>
<dbReference type="AlphaFoldDB" id="A0A369PWC8"/>
<feature type="compositionally biased region" description="Polar residues" evidence="2">
    <location>
        <begin position="68"/>
        <end position="89"/>
    </location>
</feature>
<gene>
    <name evidence="4" type="ORF">DU508_17135</name>
</gene>
<evidence type="ECO:0000256" key="3">
    <source>
        <dbReference type="SAM" id="SignalP"/>
    </source>
</evidence>
<evidence type="ECO:0000256" key="1">
    <source>
        <dbReference type="SAM" id="Coils"/>
    </source>
</evidence>
<evidence type="ECO:0000256" key="2">
    <source>
        <dbReference type="SAM" id="MobiDB-lite"/>
    </source>
</evidence>
<dbReference type="Proteomes" id="UP000253961">
    <property type="component" value="Unassembled WGS sequence"/>
</dbReference>
<accession>A0A369PWC8</accession>
<evidence type="ECO:0000313" key="5">
    <source>
        <dbReference type="Proteomes" id="UP000253961"/>
    </source>
</evidence>
<comment type="caution">
    <text evidence="4">The sequence shown here is derived from an EMBL/GenBank/DDBJ whole genome shotgun (WGS) entry which is preliminary data.</text>
</comment>
<protein>
    <submittedName>
        <fullName evidence="4">Uncharacterized protein</fullName>
    </submittedName>
</protein>
<dbReference type="EMBL" id="QPKV01000007">
    <property type="protein sequence ID" value="RDC55297.1"/>
    <property type="molecule type" value="Genomic_DNA"/>
</dbReference>
<sequence>MKMIKLLFTLLLLVIGSNSQAQVLKKLKEKAEQAVEKKVNQTMDKTVEKAVNKTADGVEKAVNKTVDKVTTSKAPNPDAKNSPTQNTATKPIVDNEAFEDYRTEHFLISGIAPQIGDPCAAKEELQAKPGKYFTSDQYPWPLARAEYFKKLSTTSEKATGKQVLNQIENLEQQSRTNFTLAGGNWETYYSTEGYQYAGNVRLADYRFQTAFHEYLCIRNKVERNSEYNTVLRVYVNSLPLNTLDRYLSNAFSDNLGNYAYKDWKNFKAGIASPKIELLNYLSAKNQELIEIINSDKGFWQDVPENEIRKNTYEHVYRYWFVKKADVPLLLPVSRKEYLESLLEYYDREALYLPKSTNYTLQSAAQRLRYFGDLPAILANKKAIVNKVLKENSTEWLTKQAVVNVQEDTYLNQKQNLPEYSSDLTFHKFYDNEKDARSLYKYNPAYFSDIQNTATPKFMSIAFRYVSKPAHLRLINNFTDKFDGNAWLRLIK</sequence>
<feature type="chain" id="PRO_5016993502" evidence="3">
    <location>
        <begin position="22"/>
        <end position="491"/>
    </location>
</feature>
<proteinExistence type="predicted"/>
<feature type="coiled-coil region" evidence="1">
    <location>
        <begin position="17"/>
        <end position="44"/>
    </location>
</feature>
<feature type="signal peptide" evidence="3">
    <location>
        <begin position="1"/>
        <end position="21"/>
    </location>
</feature>
<evidence type="ECO:0000313" key="4">
    <source>
        <dbReference type="EMBL" id="RDC55297.1"/>
    </source>
</evidence>
<keyword evidence="3" id="KW-0732">Signal</keyword>
<organism evidence="4 5">
    <name type="scientific">Pedobacter chinensis</name>
    <dbReference type="NCBI Taxonomy" id="2282421"/>
    <lineage>
        <taxon>Bacteria</taxon>
        <taxon>Pseudomonadati</taxon>
        <taxon>Bacteroidota</taxon>
        <taxon>Sphingobacteriia</taxon>
        <taxon>Sphingobacteriales</taxon>
        <taxon>Sphingobacteriaceae</taxon>
        <taxon>Pedobacter</taxon>
    </lineage>
</organism>
<name>A0A369PWC8_9SPHI</name>
<keyword evidence="5" id="KW-1185">Reference proteome</keyword>
<reference evidence="4 5" key="1">
    <citation type="submission" date="2018-07" db="EMBL/GenBank/DDBJ databases">
        <title>Pedobacter sp. nov., isolated from soil.</title>
        <authorList>
            <person name="Zhou L.Y."/>
            <person name="Du Z.J."/>
        </authorList>
    </citation>
    <scope>NUCLEOTIDE SEQUENCE [LARGE SCALE GENOMIC DNA]</scope>
    <source>
        <strain evidence="4 5">JDX94</strain>
    </source>
</reference>
<feature type="region of interest" description="Disordered" evidence="2">
    <location>
        <begin position="66"/>
        <end position="89"/>
    </location>
</feature>